<dbReference type="PRINTS" id="PR00837">
    <property type="entry name" value="V5TPXLIKE"/>
</dbReference>
<dbReference type="InterPro" id="IPR014044">
    <property type="entry name" value="CAP_dom"/>
</dbReference>
<accession>Q1WIQ3</accession>
<dbReference type="KEGG" id="smm:Smp_176180"/>
<dbReference type="InterPro" id="IPR018244">
    <property type="entry name" value="Allrgn_V5/Tpx1_CS"/>
</dbReference>
<dbReference type="Gene3D" id="3.40.33.10">
    <property type="entry name" value="CAP"/>
    <property type="match status" value="1"/>
</dbReference>
<dbReference type="CTD" id="8341910"/>
<dbReference type="GO" id="GO:0005576">
    <property type="term" value="C:extracellular region"/>
    <property type="evidence" value="ECO:0007669"/>
    <property type="project" value="InterPro"/>
</dbReference>
<keyword evidence="4" id="KW-1185">Reference proteome</keyword>
<proteinExistence type="evidence at transcript level"/>
<dbReference type="InterPro" id="IPR035940">
    <property type="entry name" value="CAP_sf"/>
</dbReference>
<dbReference type="Proteomes" id="UP000008854">
    <property type="component" value="Unassembled WGS sequence"/>
</dbReference>
<dbReference type="HOGENOM" id="CLU_035730_2_4_1"/>
<dbReference type="FunCoup" id="Q1WIQ3">
    <property type="interactions" value="93"/>
</dbReference>
<name>Q1WIQ3_SCHMA</name>
<dbReference type="InterPro" id="IPR002413">
    <property type="entry name" value="V5_allergen-like"/>
</dbReference>
<dbReference type="InParanoid" id="Q1WIQ3"/>
<dbReference type="PROSITE" id="PS01010">
    <property type="entry name" value="CRISP_2"/>
    <property type="match status" value="1"/>
</dbReference>
<dbReference type="SMART" id="SM00198">
    <property type="entry name" value="SCP"/>
    <property type="match status" value="1"/>
</dbReference>
<dbReference type="GeneID" id="8341910"/>
<dbReference type="Pfam" id="PF00188">
    <property type="entry name" value="CAP"/>
    <property type="match status" value="1"/>
</dbReference>
<dbReference type="PRINTS" id="PR00838">
    <property type="entry name" value="V5ALLERGEN"/>
</dbReference>
<dbReference type="WBParaSite" id="Smp_176180.1">
    <property type="protein sequence ID" value="Smp_176180.1"/>
    <property type="gene ID" value="Smp_176180"/>
</dbReference>
<evidence type="ECO:0000313" key="4">
    <source>
        <dbReference type="Proteomes" id="UP000008854"/>
    </source>
</evidence>
<keyword evidence="1" id="KW-0732">Signal</keyword>
<evidence type="ECO:0000313" key="3">
    <source>
        <dbReference type="EMBL" id="ABB88845.1"/>
    </source>
</evidence>
<dbReference type="CDD" id="cd05380">
    <property type="entry name" value="CAP_euk"/>
    <property type="match status" value="1"/>
</dbReference>
<feature type="domain" description="SCP" evidence="2">
    <location>
        <begin position="29"/>
        <end position="175"/>
    </location>
</feature>
<sequence>MSFKFHVSTIIFLTCFLLCSCVHAKMNDTIREQLLTMHNVVRELAKFGLIPRQPEAVHMKLLKWNMELERKAQNLSDQCKSEHDEIEQRRIPEFQNVGQTWVGTYTVERAVKLWFSEAMYYNFNTNICSSATCGNYPQLVWENTTDVGCGVTDCPNFRTKLVIVCNYGPGGNIPEQRPYRTA</sequence>
<feature type="chain" id="PRO_5010136639" evidence="1">
    <location>
        <begin position="25"/>
        <end position="182"/>
    </location>
</feature>
<protein>
    <submittedName>
        <fullName evidence="3">Venom allergen-like protein 9</fullName>
    </submittedName>
</protein>
<evidence type="ECO:0000256" key="1">
    <source>
        <dbReference type="SAM" id="SignalP"/>
    </source>
</evidence>
<dbReference type="SUPFAM" id="SSF55797">
    <property type="entry name" value="PR-1-like"/>
    <property type="match status" value="1"/>
</dbReference>
<dbReference type="OrthoDB" id="43654at2759"/>
<evidence type="ECO:0000259" key="2">
    <source>
        <dbReference type="SMART" id="SM00198"/>
    </source>
</evidence>
<reference evidence="4" key="2">
    <citation type="journal article" date="2012" name="PLoS Negl. Trop. Dis.">
        <title>A systematically improved high quality genome and transcriptome of the human blood fluke Schistosoma mansoni.</title>
        <authorList>
            <person name="Protasio A.V."/>
            <person name="Tsai I.J."/>
            <person name="Babbage A."/>
            <person name="Nichol S."/>
            <person name="Hunt M."/>
            <person name="Aslett M.A."/>
            <person name="De Silva N."/>
            <person name="Velarde G.S."/>
            <person name="Anderson T.J."/>
            <person name="Clark R.C."/>
            <person name="Davidson C."/>
            <person name="Dillon G.P."/>
            <person name="Holroyd N.E."/>
            <person name="LoVerde P.T."/>
            <person name="Lloyd C."/>
            <person name="McQuillan J."/>
            <person name="Oliveira G."/>
            <person name="Otto T.D."/>
            <person name="Parker-Manuel S.J."/>
            <person name="Quail M.A."/>
            <person name="Wilson R.A."/>
            <person name="Zerlotini A."/>
            <person name="Dunne D.W."/>
            <person name="Berriman M."/>
        </authorList>
    </citation>
    <scope>NUCLEOTIDE SEQUENCE [LARGE SCALE GENOMIC DNA]</scope>
    <source>
        <strain evidence="4">Puerto Rican</strain>
    </source>
</reference>
<feature type="signal peptide" evidence="1">
    <location>
        <begin position="1"/>
        <end position="24"/>
    </location>
</feature>
<evidence type="ECO:0000313" key="5">
    <source>
        <dbReference type="WBParaSite" id="Smp_176180.1"/>
    </source>
</evidence>
<reference evidence="5" key="3">
    <citation type="submission" date="2018-12" db="UniProtKB">
        <authorList>
            <consortium name="WormBaseParasite"/>
        </authorList>
    </citation>
    <scope>IDENTIFICATION</scope>
    <source>
        <strain evidence="5">Puerto Rican</strain>
    </source>
</reference>
<dbReference type="OMA" id="WENTTDV"/>
<dbReference type="STRING" id="6183.Q1WIQ3"/>
<organism evidence="3">
    <name type="scientific">Schistosoma mansoni</name>
    <name type="common">Blood fluke</name>
    <dbReference type="NCBI Taxonomy" id="6183"/>
    <lineage>
        <taxon>Eukaryota</taxon>
        <taxon>Metazoa</taxon>
        <taxon>Spiralia</taxon>
        <taxon>Lophotrochozoa</taxon>
        <taxon>Platyhelminthes</taxon>
        <taxon>Trematoda</taxon>
        <taxon>Digenea</taxon>
        <taxon>Strigeidida</taxon>
        <taxon>Schistosomatoidea</taxon>
        <taxon>Schistosomatidae</taxon>
        <taxon>Schistosoma</taxon>
    </lineage>
</organism>
<dbReference type="PANTHER" id="PTHR10334">
    <property type="entry name" value="CYSTEINE-RICH SECRETORY PROTEIN-RELATED"/>
    <property type="match status" value="1"/>
</dbReference>
<dbReference type="EMBL" id="DQ269979">
    <property type="protein sequence ID" value="ABB88845.1"/>
    <property type="molecule type" value="mRNA"/>
</dbReference>
<dbReference type="AlphaFoldDB" id="Q1WIQ3"/>
<dbReference type="eggNOG" id="KOG3017">
    <property type="taxonomic scope" value="Eukaryota"/>
</dbReference>
<dbReference type="InterPro" id="IPR001283">
    <property type="entry name" value="CRISP-related"/>
</dbReference>
<reference evidence="3" key="1">
    <citation type="journal article" date="2008" name="BMC Genomics">
        <title>Developmentally regulated expression, alternative splicing and distinct sub-groupings in members of the Schistosoma mansoni venom allergen-like (SmVAL) gene family.</title>
        <authorList>
            <person name="Chalmers I.W."/>
            <person name="McArdle A.J."/>
            <person name="Coulson R.M."/>
            <person name="Wagner M.A."/>
            <person name="Schmid R."/>
            <person name="Hirai H."/>
            <person name="Hoffmann K.F."/>
        </authorList>
    </citation>
    <scope>NUCLEOTIDE SEQUENCE</scope>
</reference>
<dbReference type="PROSITE" id="PS51257">
    <property type="entry name" value="PROKAR_LIPOPROTEIN"/>
    <property type="match status" value="1"/>
</dbReference>
<dbReference type="RefSeq" id="XP_018653233.1">
    <property type="nucleotide sequence ID" value="XM_018798275.1"/>
</dbReference>